<keyword evidence="7" id="KW-1185">Reference proteome</keyword>
<organism evidence="6 7">
    <name type="scientific">Anaerobutyricum hallii</name>
    <dbReference type="NCBI Taxonomy" id="39488"/>
    <lineage>
        <taxon>Bacteria</taxon>
        <taxon>Bacillati</taxon>
        <taxon>Bacillota</taxon>
        <taxon>Clostridia</taxon>
        <taxon>Lachnospirales</taxon>
        <taxon>Lachnospiraceae</taxon>
        <taxon>Anaerobutyricum</taxon>
    </lineage>
</organism>
<feature type="transmembrane region" description="Helical" evidence="5">
    <location>
        <begin position="64"/>
        <end position="86"/>
    </location>
</feature>
<evidence type="ECO:0000256" key="4">
    <source>
        <dbReference type="ARBA" id="ARBA00023136"/>
    </source>
</evidence>
<dbReference type="SUPFAM" id="SSF144091">
    <property type="entry name" value="Rhomboid-like"/>
    <property type="match status" value="1"/>
</dbReference>
<dbReference type="KEGG" id="ehl:EHLA_1183"/>
<evidence type="ECO:0000256" key="1">
    <source>
        <dbReference type="ARBA" id="ARBA00004141"/>
    </source>
</evidence>
<dbReference type="InterPro" id="IPR035952">
    <property type="entry name" value="Rhomboid-like_sf"/>
</dbReference>
<dbReference type="STRING" id="39488.ERS852450_01335"/>
<evidence type="ECO:0000256" key="5">
    <source>
        <dbReference type="SAM" id="Phobius"/>
    </source>
</evidence>
<dbReference type="EC" id="3.4.21.-" evidence="6"/>
<dbReference type="EMBL" id="LT907978">
    <property type="protein sequence ID" value="SOB71915.1"/>
    <property type="molecule type" value="Genomic_DNA"/>
</dbReference>
<name>A0A285PV76_9FIRM</name>
<dbReference type="GO" id="GO:0016787">
    <property type="term" value="F:hydrolase activity"/>
    <property type="evidence" value="ECO:0007669"/>
    <property type="project" value="UniProtKB-KW"/>
</dbReference>
<dbReference type="AlphaFoldDB" id="A0A285PV76"/>
<keyword evidence="4 5" id="KW-0472">Membrane</keyword>
<dbReference type="RefSeq" id="WP_096239733.1">
    <property type="nucleotide sequence ID" value="NZ_LT907978.1"/>
</dbReference>
<gene>
    <name evidence="6" type="ORF">EHLA_1183</name>
</gene>
<feature type="transmembrane region" description="Helical" evidence="5">
    <location>
        <begin position="179"/>
        <end position="198"/>
    </location>
</feature>
<feature type="transmembrane region" description="Helical" evidence="5">
    <location>
        <begin position="150"/>
        <end position="173"/>
    </location>
</feature>
<protein>
    <submittedName>
        <fullName evidence="6">Peptidase S54, rhomboid domain</fullName>
        <ecNumber evidence="6">3.4.21.-</ecNumber>
    </submittedName>
</protein>
<evidence type="ECO:0000256" key="2">
    <source>
        <dbReference type="ARBA" id="ARBA00022692"/>
    </source>
</evidence>
<dbReference type="Proteomes" id="UP000217549">
    <property type="component" value="Chromosome I"/>
</dbReference>
<reference evidence="7" key="1">
    <citation type="submission" date="2017-09" db="EMBL/GenBank/DDBJ databases">
        <authorList>
            <person name="Shetty A S."/>
        </authorList>
    </citation>
    <scope>NUCLEOTIDE SEQUENCE [LARGE SCALE GENOMIC DNA]</scope>
</reference>
<dbReference type="Gene3D" id="1.20.1540.10">
    <property type="entry name" value="Rhomboid-like"/>
    <property type="match status" value="1"/>
</dbReference>
<feature type="transmembrane region" description="Helical" evidence="5">
    <location>
        <begin position="98"/>
        <end position="119"/>
    </location>
</feature>
<proteinExistence type="predicted"/>
<keyword evidence="2 5" id="KW-0812">Transmembrane</keyword>
<keyword evidence="6" id="KW-0378">Hydrolase</keyword>
<evidence type="ECO:0000256" key="3">
    <source>
        <dbReference type="ARBA" id="ARBA00022989"/>
    </source>
</evidence>
<dbReference type="GO" id="GO:0016020">
    <property type="term" value="C:membrane"/>
    <property type="evidence" value="ECO:0007669"/>
    <property type="project" value="UniProtKB-SubCell"/>
</dbReference>
<sequence>MNWLDKLERKFGRYAIRNLPLYIVMLYAIGAVLNIMTKGSYYYYVALNPYMILHGQVWRLLGFLIVPPNANIIFIIFVLMFYYSIGESLVQVWGAFRFNMYIFLGVIATIAASFVVYFIYPSTMIFMDTFYLNLSMFLAYATIFPEMRVYLYGIVPVKVKWLAWVDVALLAYNFMTGNIGSKVAIVVSLLNFLLFYISSRNYKRVSPKEIQRKRAYRKASSAVLNKPYRHKCAVCGKTELDDPNLEFRYCSKCNGNYEYCNEHLFTHTHVK</sequence>
<keyword evidence="3 5" id="KW-1133">Transmembrane helix</keyword>
<feature type="transmembrane region" description="Helical" evidence="5">
    <location>
        <begin position="125"/>
        <end position="143"/>
    </location>
</feature>
<evidence type="ECO:0000313" key="7">
    <source>
        <dbReference type="Proteomes" id="UP000217549"/>
    </source>
</evidence>
<feature type="transmembrane region" description="Helical" evidence="5">
    <location>
        <begin position="21"/>
        <end position="44"/>
    </location>
</feature>
<accession>A0A285PV76</accession>
<comment type="subcellular location">
    <subcellularLocation>
        <location evidence="1">Membrane</location>
        <topology evidence="1">Multi-pass membrane protein</topology>
    </subcellularLocation>
</comment>
<evidence type="ECO:0000313" key="6">
    <source>
        <dbReference type="EMBL" id="SOB71915.1"/>
    </source>
</evidence>